<feature type="transmembrane region" description="Helical" evidence="7">
    <location>
        <begin position="100"/>
        <end position="121"/>
    </location>
</feature>
<sequence length="310" mass="34838">MKEVLEKESRLDNYLMIIATVFWSGAFIAGKFSVAEFPVFSLTFFRFFFAVIATFAIMIKKGENYRIEKADIFLFVQLGIIGMVGYHVFFFLALKYTTAVNSSLIAATNPIITTVLAFVFFKENIKLKNIISILVSFLGVILIITNGNLKLLANFKFNIGDLLMIIAVVCWATYAVISKKALKKYKPMVVTSYSFLICVISMIPFVIMEKPWVYIPNTSIKGWISVLYMSIFASVIGYSIQQVSIKKIGASKTSLYVNLVPVFSMILAYFILGESISIIKLVSAMLIITGVLLNTGVKIRKVEKENEQKN</sequence>
<dbReference type="EMBL" id="CP120733">
    <property type="protein sequence ID" value="WFD09860.1"/>
    <property type="molecule type" value="Genomic_DNA"/>
</dbReference>
<keyword evidence="10" id="KW-1185">Reference proteome</keyword>
<feature type="transmembrane region" description="Helical" evidence="7">
    <location>
        <begin position="133"/>
        <end position="153"/>
    </location>
</feature>
<feature type="transmembrane region" description="Helical" evidence="7">
    <location>
        <begin position="159"/>
        <end position="177"/>
    </location>
</feature>
<dbReference type="PANTHER" id="PTHR32322:SF18">
    <property type="entry name" value="S-ADENOSYLMETHIONINE_S-ADENOSYLHOMOCYSTEINE TRANSPORTER"/>
    <property type="match status" value="1"/>
</dbReference>
<dbReference type="InterPro" id="IPR037185">
    <property type="entry name" value="EmrE-like"/>
</dbReference>
<feature type="transmembrane region" description="Helical" evidence="7">
    <location>
        <begin position="278"/>
        <end position="297"/>
    </location>
</feature>
<organism evidence="9 10">
    <name type="scientific">Tepidibacter hydrothermalis</name>
    <dbReference type="NCBI Taxonomy" id="3036126"/>
    <lineage>
        <taxon>Bacteria</taxon>
        <taxon>Bacillati</taxon>
        <taxon>Bacillota</taxon>
        <taxon>Clostridia</taxon>
        <taxon>Peptostreptococcales</taxon>
        <taxon>Peptostreptococcaceae</taxon>
        <taxon>Tepidibacter</taxon>
    </lineage>
</organism>
<keyword evidence="3" id="KW-1003">Cell membrane</keyword>
<dbReference type="Pfam" id="PF00892">
    <property type="entry name" value="EamA"/>
    <property type="match status" value="2"/>
</dbReference>
<feature type="transmembrane region" description="Helical" evidence="7">
    <location>
        <begin position="220"/>
        <end position="241"/>
    </location>
</feature>
<evidence type="ECO:0000256" key="2">
    <source>
        <dbReference type="ARBA" id="ARBA00007362"/>
    </source>
</evidence>
<keyword evidence="4 7" id="KW-0812">Transmembrane</keyword>
<name>A0ABY8EAD1_9FIRM</name>
<reference evidence="9 10" key="1">
    <citation type="submission" date="2023-03" db="EMBL/GenBank/DDBJ databases">
        <title>Complete genome sequence of Tepidibacter sp. SWIR-1, isolated from a deep-sea hydrothermal vent.</title>
        <authorList>
            <person name="Li X."/>
        </authorList>
    </citation>
    <scope>NUCLEOTIDE SEQUENCE [LARGE SCALE GENOMIC DNA]</scope>
    <source>
        <strain evidence="9 10">SWIR-1</strain>
    </source>
</reference>
<feature type="transmembrane region" description="Helical" evidence="7">
    <location>
        <begin position="12"/>
        <end position="33"/>
    </location>
</feature>
<dbReference type="RefSeq" id="WP_277731814.1">
    <property type="nucleotide sequence ID" value="NZ_CP120733.1"/>
</dbReference>
<evidence type="ECO:0000259" key="8">
    <source>
        <dbReference type="Pfam" id="PF00892"/>
    </source>
</evidence>
<feature type="transmembrane region" description="Helical" evidence="7">
    <location>
        <begin position="189"/>
        <end position="208"/>
    </location>
</feature>
<keyword evidence="6 7" id="KW-0472">Membrane</keyword>
<feature type="transmembrane region" description="Helical" evidence="7">
    <location>
        <begin position="71"/>
        <end position="94"/>
    </location>
</feature>
<gene>
    <name evidence="9" type="ORF">P4S50_15895</name>
</gene>
<feature type="domain" description="EamA" evidence="8">
    <location>
        <begin position="15"/>
        <end position="144"/>
    </location>
</feature>
<accession>A0ABY8EAD1</accession>
<comment type="subcellular location">
    <subcellularLocation>
        <location evidence="1">Cell membrane</location>
        <topology evidence="1">Multi-pass membrane protein</topology>
    </subcellularLocation>
</comment>
<evidence type="ECO:0000256" key="6">
    <source>
        <dbReference type="ARBA" id="ARBA00023136"/>
    </source>
</evidence>
<evidence type="ECO:0000256" key="4">
    <source>
        <dbReference type="ARBA" id="ARBA00022692"/>
    </source>
</evidence>
<dbReference type="InterPro" id="IPR050638">
    <property type="entry name" value="AA-Vitamin_Transporters"/>
</dbReference>
<dbReference type="InterPro" id="IPR000620">
    <property type="entry name" value="EamA_dom"/>
</dbReference>
<evidence type="ECO:0000256" key="7">
    <source>
        <dbReference type="SAM" id="Phobius"/>
    </source>
</evidence>
<feature type="transmembrane region" description="Helical" evidence="7">
    <location>
        <begin position="39"/>
        <end position="59"/>
    </location>
</feature>
<evidence type="ECO:0000256" key="5">
    <source>
        <dbReference type="ARBA" id="ARBA00022989"/>
    </source>
</evidence>
<dbReference type="PANTHER" id="PTHR32322">
    <property type="entry name" value="INNER MEMBRANE TRANSPORTER"/>
    <property type="match status" value="1"/>
</dbReference>
<evidence type="ECO:0000256" key="3">
    <source>
        <dbReference type="ARBA" id="ARBA00022475"/>
    </source>
</evidence>
<feature type="domain" description="EamA" evidence="8">
    <location>
        <begin position="159"/>
        <end position="294"/>
    </location>
</feature>
<protein>
    <submittedName>
        <fullName evidence="9">DMT family transporter</fullName>
    </submittedName>
</protein>
<evidence type="ECO:0000313" key="10">
    <source>
        <dbReference type="Proteomes" id="UP001222800"/>
    </source>
</evidence>
<comment type="similarity">
    <text evidence="2">Belongs to the EamA transporter family.</text>
</comment>
<feature type="transmembrane region" description="Helical" evidence="7">
    <location>
        <begin position="253"/>
        <end position="272"/>
    </location>
</feature>
<dbReference type="SUPFAM" id="SSF103481">
    <property type="entry name" value="Multidrug resistance efflux transporter EmrE"/>
    <property type="match status" value="2"/>
</dbReference>
<keyword evidence="5 7" id="KW-1133">Transmembrane helix</keyword>
<evidence type="ECO:0000256" key="1">
    <source>
        <dbReference type="ARBA" id="ARBA00004651"/>
    </source>
</evidence>
<evidence type="ECO:0000313" key="9">
    <source>
        <dbReference type="EMBL" id="WFD09860.1"/>
    </source>
</evidence>
<dbReference type="Proteomes" id="UP001222800">
    <property type="component" value="Chromosome"/>
</dbReference>
<proteinExistence type="inferred from homology"/>